<dbReference type="PATRIC" id="fig|1605367.3.peg.3771"/>
<feature type="transmembrane region" description="Helical" evidence="1">
    <location>
        <begin position="20"/>
        <end position="37"/>
    </location>
</feature>
<dbReference type="Proteomes" id="UP000050454">
    <property type="component" value="Unassembled WGS sequence"/>
</dbReference>
<keyword evidence="1" id="KW-1133">Transmembrane helix</keyword>
<dbReference type="EMBL" id="LGTQ01000009">
    <property type="protein sequence ID" value="KPM47914.1"/>
    <property type="molecule type" value="Genomic_DNA"/>
</dbReference>
<proteinExistence type="predicted"/>
<evidence type="ECO:0000256" key="1">
    <source>
        <dbReference type="SAM" id="Phobius"/>
    </source>
</evidence>
<keyword evidence="1" id="KW-0472">Membrane</keyword>
<keyword evidence="3" id="KW-1185">Reference proteome</keyword>
<protein>
    <submittedName>
        <fullName evidence="2">HupE / UreJ protein</fullName>
    </submittedName>
</protein>
<reference evidence="2 3" key="1">
    <citation type="submission" date="2015-07" db="EMBL/GenBank/DDBJ databases">
        <title>The draft genome sequence of Leadbetterella sp. JN14-9.</title>
        <authorList>
            <person name="Liu Y."/>
            <person name="Du J."/>
            <person name="Shao Z."/>
        </authorList>
    </citation>
    <scope>NUCLEOTIDE SEQUENCE [LARGE SCALE GENOMIC DNA]</scope>
    <source>
        <strain evidence="2 3">JN14-9</strain>
    </source>
</reference>
<feature type="transmembrane region" description="Helical" evidence="1">
    <location>
        <begin position="138"/>
        <end position="163"/>
    </location>
</feature>
<evidence type="ECO:0000313" key="2">
    <source>
        <dbReference type="EMBL" id="KPM47914.1"/>
    </source>
</evidence>
<feature type="transmembrane region" description="Helical" evidence="1">
    <location>
        <begin position="74"/>
        <end position="93"/>
    </location>
</feature>
<dbReference type="InterPro" id="IPR032809">
    <property type="entry name" value="Put_HupE_UreJ"/>
</dbReference>
<dbReference type="OrthoDB" id="9808870at2"/>
<dbReference type="STRING" id="1605367.AFM12_11845"/>
<feature type="transmembrane region" description="Helical" evidence="1">
    <location>
        <begin position="175"/>
        <end position="193"/>
    </location>
</feature>
<sequence length="194" mass="21972">MSEFITYLKLGYLHITDLNGFDHILFIIALCAVYSIFKWKEVLILVTAFTLGHSVTLALSSLEIISVDSDLIEFIIPITILLTCVANFFYKFPRSIYKKPKNKRWVRYVLASFFGLIHGLGFSNYLKSLLGSEGSITLPLFSFNLGLELGQILIVFLVLIVNFSMVELLKIKKKSWNFILSGIVFGMSLMLIIG</sequence>
<dbReference type="AlphaFoldDB" id="A0A0P7BSJ9"/>
<dbReference type="RefSeq" id="WP_055148463.1">
    <property type="nucleotide sequence ID" value="NZ_CAKZPM010000009.1"/>
</dbReference>
<gene>
    <name evidence="2" type="ORF">AFM12_11845</name>
</gene>
<comment type="caution">
    <text evidence="2">The sequence shown here is derived from an EMBL/GenBank/DDBJ whole genome shotgun (WGS) entry which is preliminary data.</text>
</comment>
<keyword evidence="1" id="KW-0812">Transmembrane</keyword>
<feature type="transmembrane region" description="Helical" evidence="1">
    <location>
        <begin position="105"/>
        <end position="126"/>
    </location>
</feature>
<dbReference type="Pfam" id="PF13795">
    <property type="entry name" value="HupE_UreJ_2"/>
    <property type="match status" value="1"/>
</dbReference>
<name>A0A0P7BSJ9_9BACT</name>
<accession>A0A0P7BSJ9</accession>
<feature type="transmembrane region" description="Helical" evidence="1">
    <location>
        <begin position="42"/>
        <end position="62"/>
    </location>
</feature>
<evidence type="ECO:0000313" key="3">
    <source>
        <dbReference type="Proteomes" id="UP000050454"/>
    </source>
</evidence>
<organism evidence="2 3">
    <name type="scientific">Jiulongibacter sediminis</name>
    <dbReference type="NCBI Taxonomy" id="1605367"/>
    <lineage>
        <taxon>Bacteria</taxon>
        <taxon>Pseudomonadati</taxon>
        <taxon>Bacteroidota</taxon>
        <taxon>Cytophagia</taxon>
        <taxon>Cytophagales</taxon>
        <taxon>Leadbetterellaceae</taxon>
        <taxon>Jiulongibacter</taxon>
    </lineage>
</organism>